<protein>
    <recommendedName>
        <fullName evidence="13">G-protein coupled receptors family 1 profile domain-containing protein</fullName>
    </recommendedName>
</protein>
<sequence length="211" mass="23562">MLLSDRNKSGITFILLGFSDYPKIQVPLFMTSLLIYSVIVVGNIGMMVIIRSNPKLHTSMYAFCYSVPSWCWGHIQACSLILPCSALQLSFHGCNIINHFSLLSLSFSMLLIILLSYDFIAVTILKMPSASGRRKAFSTCVSHMTAITILDSTILFLYCVPNSKKSRHTGKVASVFYTVVIPTLNPLICSLRNKDVKDKVQKIMDTKMFSS</sequence>
<dbReference type="OMA" id="WGHIQAC"/>
<keyword evidence="5 10" id="KW-1133">Transmembrane helix</keyword>
<comment type="subcellular location">
    <subcellularLocation>
        <location evidence="1">Membrane</location>
        <topology evidence="1">Multi-pass membrane protein</topology>
    </subcellularLocation>
</comment>
<dbReference type="HOGENOM" id="CLU_012526_1_0_1"/>
<keyword evidence="7 10" id="KW-0472">Membrane</keyword>
<keyword evidence="3 10" id="KW-0812">Transmembrane</keyword>
<keyword evidence="8" id="KW-0675">Receptor</keyword>
<evidence type="ECO:0000256" key="6">
    <source>
        <dbReference type="ARBA" id="ARBA00023040"/>
    </source>
</evidence>
<keyword evidence="12" id="KW-1185">Reference proteome</keyword>
<dbReference type="VEuPathDB" id="HostDB:ENSCPOG00000008532"/>
<dbReference type="STRING" id="10141.ENSCPOP00000018305"/>
<dbReference type="AlphaFoldDB" id="H0W5Q1"/>
<reference evidence="11" key="3">
    <citation type="submission" date="2025-09" db="UniProtKB">
        <authorList>
            <consortium name="Ensembl"/>
        </authorList>
    </citation>
    <scope>IDENTIFICATION</scope>
    <source>
        <strain evidence="11">2N</strain>
    </source>
</reference>
<dbReference type="PANTHER" id="PTHR48018">
    <property type="entry name" value="OLFACTORY RECEPTOR"/>
    <property type="match status" value="1"/>
</dbReference>
<keyword evidence="4" id="KW-0552">Olfaction</keyword>
<evidence type="ECO:0008006" key="13">
    <source>
        <dbReference type="Google" id="ProtNLM"/>
    </source>
</evidence>
<dbReference type="Pfam" id="PF13853">
    <property type="entry name" value="7tm_4"/>
    <property type="match status" value="1"/>
</dbReference>
<proteinExistence type="predicted"/>
<keyword evidence="9" id="KW-0807">Transducer</keyword>
<dbReference type="GO" id="GO:0004984">
    <property type="term" value="F:olfactory receptor activity"/>
    <property type="evidence" value="ECO:0007669"/>
    <property type="project" value="InterPro"/>
</dbReference>
<feature type="transmembrane region" description="Helical" evidence="10">
    <location>
        <begin position="102"/>
        <end position="125"/>
    </location>
</feature>
<dbReference type="SUPFAM" id="SSF81321">
    <property type="entry name" value="Family A G protein-coupled receptor-like"/>
    <property type="match status" value="1"/>
</dbReference>
<feature type="transmembrane region" description="Helical" evidence="10">
    <location>
        <begin position="62"/>
        <end position="82"/>
    </location>
</feature>
<reference evidence="11" key="2">
    <citation type="submission" date="2025-08" db="UniProtKB">
        <authorList>
            <consortium name="Ensembl"/>
        </authorList>
    </citation>
    <scope>IDENTIFICATION</scope>
    <source>
        <strain evidence="11">2N</strain>
    </source>
</reference>
<dbReference type="Gene3D" id="1.20.1070.10">
    <property type="entry name" value="Rhodopsin 7-helix transmembrane proteins"/>
    <property type="match status" value="1"/>
</dbReference>
<evidence type="ECO:0000256" key="8">
    <source>
        <dbReference type="ARBA" id="ARBA00023170"/>
    </source>
</evidence>
<dbReference type="GO" id="GO:0016020">
    <property type="term" value="C:membrane"/>
    <property type="evidence" value="ECO:0007669"/>
    <property type="project" value="UniProtKB-SubCell"/>
</dbReference>
<reference evidence="12" key="1">
    <citation type="journal article" date="2011" name="Nature">
        <title>A high-resolution map of human evolutionary constraint using 29 mammals.</title>
        <authorList>
            <person name="Lindblad-Toh K."/>
            <person name="Garber M."/>
            <person name="Zuk O."/>
            <person name="Lin M.F."/>
            <person name="Parker B.J."/>
            <person name="Washietl S."/>
            <person name="Kheradpour P."/>
            <person name="Ernst J."/>
            <person name="Jordan G."/>
            <person name="Mauceli E."/>
            <person name="Ward L.D."/>
            <person name="Lowe C.B."/>
            <person name="Holloway A.K."/>
            <person name="Clamp M."/>
            <person name="Gnerre S."/>
            <person name="Alfoldi J."/>
            <person name="Beal K."/>
            <person name="Chang J."/>
            <person name="Clawson H."/>
            <person name="Cuff J."/>
            <person name="Di Palma F."/>
            <person name="Fitzgerald S."/>
            <person name="Flicek P."/>
            <person name="Guttman M."/>
            <person name="Hubisz M.J."/>
            <person name="Jaffe D.B."/>
            <person name="Jungreis I."/>
            <person name="Kent W.J."/>
            <person name="Kostka D."/>
            <person name="Lara M."/>
            <person name="Martins A.L."/>
            <person name="Massingham T."/>
            <person name="Moltke I."/>
            <person name="Raney B.J."/>
            <person name="Rasmussen M.D."/>
            <person name="Robinson J."/>
            <person name="Stark A."/>
            <person name="Vilella A.J."/>
            <person name="Wen J."/>
            <person name="Xie X."/>
            <person name="Zody M.C."/>
            <person name="Baldwin J."/>
            <person name="Bloom T."/>
            <person name="Chin C.W."/>
            <person name="Heiman D."/>
            <person name="Nicol R."/>
            <person name="Nusbaum C."/>
            <person name="Young S."/>
            <person name="Wilkinson J."/>
            <person name="Worley K.C."/>
            <person name="Kovar C.L."/>
            <person name="Muzny D.M."/>
            <person name="Gibbs R.A."/>
            <person name="Cree A."/>
            <person name="Dihn H.H."/>
            <person name="Fowler G."/>
            <person name="Jhangiani S."/>
            <person name="Joshi V."/>
            <person name="Lee S."/>
            <person name="Lewis L.R."/>
            <person name="Nazareth L.V."/>
            <person name="Okwuonu G."/>
            <person name="Santibanez J."/>
            <person name="Warren W.C."/>
            <person name="Mardis E.R."/>
            <person name="Weinstock G.M."/>
            <person name="Wilson R.K."/>
            <person name="Delehaunty K."/>
            <person name="Dooling D."/>
            <person name="Fronik C."/>
            <person name="Fulton L."/>
            <person name="Fulton B."/>
            <person name="Graves T."/>
            <person name="Minx P."/>
            <person name="Sodergren E."/>
            <person name="Birney E."/>
            <person name="Margulies E.H."/>
            <person name="Herrero J."/>
            <person name="Green E.D."/>
            <person name="Haussler D."/>
            <person name="Siepel A."/>
            <person name="Goldman N."/>
            <person name="Pollard K.S."/>
            <person name="Pedersen J.S."/>
            <person name="Lander E.S."/>
            <person name="Kellis M."/>
        </authorList>
    </citation>
    <scope>NUCLEOTIDE SEQUENCE [LARGE SCALE GENOMIC DNA]</scope>
    <source>
        <strain evidence="12">2N</strain>
    </source>
</reference>
<dbReference type="GO" id="GO:0004930">
    <property type="term" value="F:G protein-coupled receptor activity"/>
    <property type="evidence" value="ECO:0007669"/>
    <property type="project" value="UniProtKB-KW"/>
</dbReference>
<evidence type="ECO:0000256" key="2">
    <source>
        <dbReference type="ARBA" id="ARBA00022606"/>
    </source>
</evidence>
<evidence type="ECO:0000313" key="11">
    <source>
        <dbReference type="Ensembl" id="ENSCPOP00000018305.2"/>
    </source>
</evidence>
<evidence type="ECO:0000256" key="4">
    <source>
        <dbReference type="ARBA" id="ARBA00022725"/>
    </source>
</evidence>
<evidence type="ECO:0000256" key="9">
    <source>
        <dbReference type="ARBA" id="ARBA00023224"/>
    </source>
</evidence>
<feature type="transmembrane region" description="Helical" evidence="10">
    <location>
        <begin position="28"/>
        <end position="50"/>
    </location>
</feature>
<keyword evidence="2" id="KW-0716">Sensory transduction</keyword>
<accession>H0W5Q1</accession>
<dbReference type="InParanoid" id="H0W5Q1"/>
<evidence type="ECO:0000256" key="10">
    <source>
        <dbReference type="SAM" id="Phobius"/>
    </source>
</evidence>
<dbReference type="GeneTree" id="ENSGT01140000282514"/>
<evidence type="ECO:0000313" key="12">
    <source>
        <dbReference type="Proteomes" id="UP000005447"/>
    </source>
</evidence>
<organism evidence="11 12">
    <name type="scientific">Cavia porcellus</name>
    <name type="common">Guinea pig</name>
    <dbReference type="NCBI Taxonomy" id="10141"/>
    <lineage>
        <taxon>Eukaryota</taxon>
        <taxon>Metazoa</taxon>
        <taxon>Chordata</taxon>
        <taxon>Craniata</taxon>
        <taxon>Vertebrata</taxon>
        <taxon>Euteleostomi</taxon>
        <taxon>Mammalia</taxon>
        <taxon>Eutheria</taxon>
        <taxon>Euarchontoglires</taxon>
        <taxon>Glires</taxon>
        <taxon>Rodentia</taxon>
        <taxon>Hystricomorpha</taxon>
        <taxon>Caviidae</taxon>
        <taxon>Cavia</taxon>
    </lineage>
</organism>
<dbReference type="Proteomes" id="UP000005447">
    <property type="component" value="Unassembled WGS sequence"/>
</dbReference>
<keyword evidence="6" id="KW-0297">G-protein coupled receptor</keyword>
<evidence type="ECO:0000256" key="3">
    <source>
        <dbReference type="ARBA" id="ARBA00022692"/>
    </source>
</evidence>
<dbReference type="InterPro" id="IPR000725">
    <property type="entry name" value="Olfact_rcpt"/>
</dbReference>
<dbReference type="EMBL" id="AAKN02041295">
    <property type="status" value="NOT_ANNOTATED_CDS"/>
    <property type="molecule type" value="Genomic_DNA"/>
</dbReference>
<feature type="transmembrane region" description="Helical" evidence="10">
    <location>
        <begin position="137"/>
        <end position="158"/>
    </location>
</feature>
<name>H0W5Q1_CAVPO</name>
<dbReference type="Ensembl" id="ENSCPOT00000008609.3">
    <property type="protein sequence ID" value="ENSCPOP00000018305.2"/>
    <property type="gene ID" value="ENSCPOG00000008532.4"/>
</dbReference>
<evidence type="ECO:0000256" key="1">
    <source>
        <dbReference type="ARBA" id="ARBA00004141"/>
    </source>
</evidence>
<evidence type="ECO:0000256" key="5">
    <source>
        <dbReference type="ARBA" id="ARBA00022989"/>
    </source>
</evidence>
<evidence type="ECO:0000256" key="7">
    <source>
        <dbReference type="ARBA" id="ARBA00023136"/>
    </source>
</evidence>